<keyword evidence="19" id="KW-1185">Reference proteome</keyword>
<evidence type="ECO:0000256" key="11">
    <source>
        <dbReference type="ARBA" id="ARBA00047899"/>
    </source>
</evidence>
<dbReference type="GO" id="GO:0005737">
    <property type="term" value="C:cytoplasm"/>
    <property type="evidence" value="ECO:0007669"/>
    <property type="project" value="UniProtKB-ARBA"/>
</dbReference>
<dbReference type="GO" id="GO:0004674">
    <property type="term" value="F:protein serine/threonine kinase activity"/>
    <property type="evidence" value="ECO:0007669"/>
    <property type="project" value="UniProtKB-KW"/>
</dbReference>
<comment type="catalytic activity">
    <reaction evidence="12">
        <text>L-seryl-[protein] + ATP = O-phospho-L-seryl-[protein] + ADP + H(+)</text>
        <dbReference type="Rhea" id="RHEA:17989"/>
        <dbReference type="Rhea" id="RHEA-COMP:9863"/>
        <dbReference type="Rhea" id="RHEA-COMP:11604"/>
        <dbReference type="ChEBI" id="CHEBI:15378"/>
        <dbReference type="ChEBI" id="CHEBI:29999"/>
        <dbReference type="ChEBI" id="CHEBI:30616"/>
        <dbReference type="ChEBI" id="CHEBI:83421"/>
        <dbReference type="ChEBI" id="CHEBI:456216"/>
        <dbReference type="EC" id="2.7.11.1"/>
    </reaction>
</comment>
<name>A0A183UDF4_TOXCA</name>
<evidence type="ECO:0000259" key="16">
    <source>
        <dbReference type="PROSITE" id="PS50011"/>
    </source>
</evidence>
<dbReference type="Gene3D" id="3.40.50.300">
    <property type="entry name" value="P-loop containing nucleotide triphosphate hydrolases"/>
    <property type="match status" value="1"/>
</dbReference>
<dbReference type="Gene3D" id="1.25.40.20">
    <property type="entry name" value="Ankyrin repeat-containing domain"/>
    <property type="match status" value="3"/>
</dbReference>
<evidence type="ECO:0000256" key="3">
    <source>
        <dbReference type="ARBA" id="ARBA00022527"/>
    </source>
</evidence>
<evidence type="ECO:0000256" key="15">
    <source>
        <dbReference type="SAM" id="MobiDB-lite"/>
    </source>
</evidence>
<keyword evidence="3" id="KW-0723">Serine/threonine-protein kinase</keyword>
<dbReference type="EC" id="2.7.11.1" evidence="2"/>
<dbReference type="SMART" id="SM00364">
    <property type="entry name" value="LRR_BAC"/>
    <property type="match status" value="10"/>
</dbReference>
<dbReference type="Gene3D" id="3.80.10.10">
    <property type="entry name" value="Ribonuclease Inhibitor"/>
    <property type="match status" value="3"/>
</dbReference>
<dbReference type="SMART" id="SM00248">
    <property type="entry name" value="ANK"/>
    <property type="match status" value="7"/>
</dbReference>
<dbReference type="SUPFAM" id="SSF48403">
    <property type="entry name" value="Ankyrin repeat"/>
    <property type="match status" value="2"/>
</dbReference>
<evidence type="ECO:0000256" key="12">
    <source>
        <dbReference type="ARBA" id="ARBA00048679"/>
    </source>
</evidence>
<evidence type="ECO:0000256" key="7">
    <source>
        <dbReference type="ARBA" id="ARBA00022741"/>
    </source>
</evidence>
<dbReference type="FunFam" id="1.10.510.10:FF:001242">
    <property type="entry name" value="Leucine-rich repeat serine/threonine-protein kinase 1"/>
    <property type="match status" value="1"/>
</dbReference>
<dbReference type="GO" id="GO:0005524">
    <property type="term" value="F:ATP binding"/>
    <property type="evidence" value="ECO:0007669"/>
    <property type="project" value="UniProtKB-UniRule"/>
</dbReference>
<dbReference type="InterPro" id="IPR000719">
    <property type="entry name" value="Prot_kinase_dom"/>
</dbReference>
<dbReference type="PRINTS" id="PR01415">
    <property type="entry name" value="ANKYRIN"/>
</dbReference>
<dbReference type="InterPro" id="IPR032171">
    <property type="entry name" value="COR-A"/>
</dbReference>
<dbReference type="InterPro" id="IPR002110">
    <property type="entry name" value="Ankyrin_rpt"/>
</dbReference>
<dbReference type="EMBL" id="UYWY01019507">
    <property type="protein sequence ID" value="VDM37845.1"/>
    <property type="molecule type" value="Genomic_DNA"/>
</dbReference>
<evidence type="ECO:0000256" key="2">
    <source>
        <dbReference type="ARBA" id="ARBA00012513"/>
    </source>
</evidence>
<dbReference type="SUPFAM" id="SSF52058">
    <property type="entry name" value="L domain-like"/>
    <property type="match status" value="2"/>
</dbReference>
<feature type="repeat" description="ANK" evidence="13">
    <location>
        <begin position="38"/>
        <end position="70"/>
    </location>
</feature>
<dbReference type="GO" id="GO:0005525">
    <property type="term" value="F:GTP binding"/>
    <property type="evidence" value="ECO:0007669"/>
    <property type="project" value="UniProtKB-KW"/>
</dbReference>
<comment type="catalytic activity">
    <reaction evidence="11">
        <text>L-threonyl-[protein] + ATP = O-phospho-L-threonyl-[protein] + ADP + H(+)</text>
        <dbReference type="Rhea" id="RHEA:46608"/>
        <dbReference type="Rhea" id="RHEA-COMP:11060"/>
        <dbReference type="Rhea" id="RHEA-COMP:11605"/>
        <dbReference type="ChEBI" id="CHEBI:15378"/>
        <dbReference type="ChEBI" id="CHEBI:30013"/>
        <dbReference type="ChEBI" id="CHEBI:30616"/>
        <dbReference type="ChEBI" id="CHEBI:61977"/>
        <dbReference type="ChEBI" id="CHEBI:456216"/>
        <dbReference type="EC" id="2.7.11.1"/>
    </reaction>
</comment>
<proteinExistence type="predicted"/>
<organism evidence="19 20">
    <name type="scientific">Toxocara canis</name>
    <name type="common">Canine roundworm</name>
    <dbReference type="NCBI Taxonomy" id="6265"/>
    <lineage>
        <taxon>Eukaryota</taxon>
        <taxon>Metazoa</taxon>
        <taxon>Ecdysozoa</taxon>
        <taxon>Nematoda</taxon>
        <taxon>Chromadorea</taxon>
        <taxon>Rhabditida</taxon>
        <taxon>Spirurina</taxon>
        <taxon>Ascaridomorpha</taxon>
        <taxon>Ascaridoidea</taxon>
        <taxon>Toxocaridae</taxon>
        <taxon>Toxocara</taxon>
    </lineage>
</organism>
<feature type="repeat" description="ANK" evidence="13">
    <location>
        <begin position="374"/>
        <end position="406"/>
    </location>
</feature>
<feature type="domain" description="Roc" evidence="17">
    <location>
        <begin position="985"/>
        <end position="1219"/>
    </location>
</feature>
<dbReference type="InterPro" id="IPR032675">
    <property type="entry name" value="LRR_dom_sf"/>
</dbReference>
<keyword evidence="7 14" id="KW-0547">Nucleotide-binding</keyword>
<feature type="domain" description="Protein kinase" evidence="16">
    <location>
        <begin position="1762"/>
        <end position="2060"/>
    </location>
</feature>
<dbReference type="PROSITE" id="PS00107">
    <property type="entry name" value="PROTEIN_KINASE_ATP"/>
    <property type="match status" value="1"/>
</dbReference>
<reference evidence="18 19" key="2">
    <citation type="submission" date="2018-11" db="EMBL/GenBank/DDBJ databases">
        <authorList>
            <consortium name="Pathogen Informatics"/>
        </authorList>
    </citation>
    <scope>NUCLEOTIDE SEQUENCE [LARGE SCALE GENOMIC DNA]</scope>
</reference>
<evidence type="ECO:0000313" key="20">
    <source>
        <dbReference type="WBParaSite" id="TCNE_0000652401-mRNA-1"/>
    </source>
</evidence>
<feature type="compositionally biased region" description="Polar residues" evidence="15">
    <location>
        <begin position="795"/>
        <end position="808"/>
    </location>
</feature>
<keyword evidence="6" id="KW-0677">Repeat</keyword>
<comment type="cofactor">
    <cofactor evidence="1">
        <name>Mg(2+)</name>
        <dbReference type="ChEBI" id="CHEBI:18420"/>
    </cofactor>
</comment>
<evidence type="ECO:0000256" key="9">
    <source>
        <dbReference type="ARBA" id="ARBA00022840"/>
    </source>
</evidence>
<protein>
    <recommendedName>
        <fullName evidence="2">non-specific serine/threonine protein kinase</fullName>
        <ecNumber evidence="2">2.7.11.1</ecNumber>
    </recommendedName>
</protein>
<dbReference type="WBParaSite" id="TCNE_0000652401-mRNA-1">
    <property type="protein sequence ID" value="TCNE_0000652401-mRNA-1"/>
    <property type="gene ID" value="TCNE_0000652401"/>
</dbReference>
<keyword evidence="5" id="KW-0808">Transferase</keyword>
<dbReference type="InterPro" id="IPR036770">
    <property type="entry name" value="Ankyrin_rpt-contain_sf"/>
</dbReference>
<keyword evidence="9 14" id="KW-0067">ATP-binding</keyword>
<dbReference type="SMART" id="SM00369">
    <property type="entry name" value="LRR_TYP"/>
    <property type="match status" value="7"/>
</dbReference>
<dbReference type="PROSITE" id="PS50297">
    <property type="entry name" value="ANK_REP_REGION"/>
    <property type="match status" value="3"/>
</dbReference>
<dbReference type="GO" id="GO:0009966">
    <property type="term" value="P:regulation of signal transduction"/>
    <property type="evidence" value="ECO:0007669"/>
    <property type="project" value="UniProtKB-ARBA"/>
</dbReference>
<evidence type="ECO:0000256" key="4">
    <source>
        <dbReference type="ARBA" id="ARBA00022614"/>
    </source>
</evidence>
<evidence type="ECO:0000256" key="5">
    <source>
        <dbReference type="ARBA" id="ARBA00022679"/>
    </source>
</evidence>
<keyword evidence="8" id="KW-0418">Kinase</keyword>
<keyword evidence="4" id="KW-0433">Leucine-rich repeat</keyword>
<dbReference type="PROSITE" id="PS50011">
    <property type="entry name" value="PROTEIN_KINASE_DOM"/>
    <property type="match status" value="1"/>
</dbReference>
<dbReference type="PROSITE" id="PS51424">
    <property type="entry name" value="ROC"/>
    <property type="match status" value="1"/>
</dbReference>
<dbReference type="Pfam" id="PF12796">
    <property type="entry name" value="Ank_2"/>
    <property type="match status" value="3"/>
</dbReference>
<reference evidence="20" key="1">
    <citation type="submission" date="2016-06" db="UniProtKB">
        <authorList>
            <consortium name="WormBaseParasite"/>
        </authorList>
    </citation>
    <scope>IDENTIFICATION</scope>
</reference>
<dbReference type="InterPro" id="IPR001611">
    <property type="entry name" value="Leu-rich_rpt"/>
</dbReference>
<evidence type="ECO:0000313" key="19">
    <source>
        <dbReference type="Proteomes" id="UP000050794"/>
    </source>
</evidence>
<dbReference type="Proteomes" id="UP000050794">
    <property type="component" value="Unassembled WGS sequence"/>
</dbReference>
<dbReference type="InterPro" id="IPR008271">
    <property type="entry name" value="Ser/Thr_kinase_AS"/>
</dbReference>
<dbReference type="PROSITE" id="PS50088">
    <property type="entry name" value="ANK_REPEAT"/>
    <property type="match status" value="3"/>
</dbReference>
<evidence type="ECO:0000256" key="8">
    <source>
        <dbReference type="ARBA" id="ARBA00022777"/>
    </source>
</evidence>
<dbReference type="PANTHER" id="PTHR24198">
    <property type="entry name" value="ANKYRIN REPEAT AND PROTEIN KINASE DOMAIN-CONTAINING PROTEIN"/>
    <property type="match status" value="1"/>
</dbReference>
<dbReference type="PROSITE" id="PS00108">
    <property type="entry name" value="PROTEIN_KINASE_ST"/>
    <property type="match status" value="1"/>
</dbReference>
<dbReference type="Pfam" id="PF16095">
    <property type="entry name" value="COR-A"/>
    <property type="match status" value="1"/>
</dbReference>
<feature type="compositionally biased region" description="Polar residues" evidence="15">
    <location>
        <begin position="1386"/>
        <end position="1404"/>
    </location>
</feature>
<evidence type="ECO:0000256" key="1">
    <source>
        <dbReference type="ARBA" id="ARBA00001946"/>
    </source>
</evidence>
<dbReference type="InterPro" id="IPR017441">
    <property type="entry name" value="Protein_kinase_ATP_BS"/>
</dbReference>
<feature type="binding site" evidence="14">
    <location>
        <position position="1794"/>
    </location>
    <ligand>
        <name>ATP</name>
        <dbReference type="ChEBI" id="CHEBI:30616"/>
    </ligand>
</feature>
<dbReference type="SUPFAM" id="SSF52540">
    <property type="entry name" value="P-loop containing nucleoside triphosphate hydrolases"/>
    <property type="match status" value="1"/>
</dbReference>
<gene>
    <name evidence="18" type="ORF">TCNE_LOCUS6524</name>
</gene>
<accession>A0A183UDF4</accession>
<dbReference type="InterPro" id="IPR020859">
    <property type="entry name" value="ROC"/>
</dbReference>
<sequence>MCTHRCDVYPSAVVYENEELLRDLLQANPNKVHYKDAYGRSALHIAAQHGNTTIIDLLLAAGADVNCMAGPSALCVTPLHVAAGAGRREAVRHLVDAGAELLATDLSDHCALELAQMTNQFETACLLIDAIEMERERTRQLHDEVITACIEGDEGTIAELLPKLTVSNCDAVLNGAALDRNACLNGRKEVVEALLNVRGHMLIQPTTHDTVLHAAISSQEPAIVEMILKAFTHLVRSKNVDGSTPLHWSSQCGNIDVVKLSVLKTPIRKVEDRCSRPVSGKWKIGAQDPYQESGRLMEFPYEEDVLTRIEDASGRFSYRFVADVNALDSQCRTALYLAVANSHYDVVKYLLEVKFPSMSTEHKCPFQLDVYCSGGRTPLMVAAANANLPLVKLLLDHGADVNLPCALTDADISSVEGARCVGSGALNEACRYEQEALVRLLLSRLVFVDPDYRVNKKGIDFGQMTINRNLLPSTVFPTTSCMLNWHNASLSVIANDWLLSACLQLNQRLRTSRMALAALTRIDISSNKLTALNASLLQLPSLRSLTAAYNQIEQLEMPSDGWNAPMLESLCLEHNQLTQLPQQIFSSRLPNLGVIDVSFNKLTHLPDTVWMAPRLRELNVANNCLSAIPAVAGCSLKPVNRLSASDFRDGSLAESKTFHSTVSTDDSLSISGRIDDPNITIHELKRHNLWQASVRLARSDESDTEGGAIISSSTLSLLNVSHNQLKVVPACLACCCPRLARLNISHNELASLGPVECLPSRLRHLDVSHNQLIMAFEQATNAHLVCHATATTGSNGVTQLRQNSPTRNPRSRSKSAVRSQRSLSVARIGDALRDSHVDACVHKQHTRLESLRTFQAGGNRLQEIPLMIPGAPALSPRKKLRDARLKDTNNKRRNLIFPALTSLDVSNNCIKSVPAALSCLSSLSVLNLSNNTAIESLPPELGLLGKLWNLNLKGCSLRDPIRSMIQVDNYKTVDLIAYLKSILEDSRPYTRLKLMIVGVQGIGKTSLLQQIRLEGTVGKRTQPNDVALELLMDTASISYLYLLAIQSWSRRMGHTAANADRTAKGANISTVGVDIAEWTFEPKKIKGEPTFGPITFRTWDFGGQREYYATHQYFLSRRSLYIVVWRATDGDAAIPDMHQWLVNIQARAPNSPVIIVGTHVDQILSNAERFPNGYLDELEAIVVALGDERRSIGIEPVMKGSDFRLAVQERMLKNYGRAFRDDIEFNHACSFLHENGVMLHYEDVTLRELYFLDPQWLCDVLAHVITIREINPFARNGLMKIDDLQILFKSLKLGSSAMNLRSHIISLLHKFEVALTWQSRSLLIPSLLPDEYQLRGGYPGSRVAVATKMTGWQLRSARESAATNAGAGAPLLQQSLFYQHSLDEPLQSSKKGSKSLNQTNGVSKSSKRVPVSLDRAQLDREDGRLPDDEKCTVDVHFINEEIVRRVYVMAYVPSGFWSRLMTRILGDDHITYCIERLFYVDALPPNQNVDQLKRLCDRNYKPDWLLWQTGIEVIAFGQSLFMLRQFLPLAEVRDVHYEAVEWRARGEDGQWRSSDVHNSALIEIILPSFRQFLVRYQVLSCTDGSALVINVPTGNGSFAITITHDEDEFVLHSDRSFVTKFMALVVDIIDTLLEDWYPSLGTRFVHTSEGRLLVNRLIPCPHCAELSQVTDSTRTARDDSSVAAGKKPSNCIRSQTVGDFCEVNAASNCILHAFTIEECILCAHEGTTTKCPRHGNQRIEKIAPDTVFLDISRDYLIAPEAVKRGKMIGRGAFGFVFKAAVKTVDHGVHDAALKMLEPVEPGMGARATSISAYKAARTKWQRDPLQNACRAYCTCRQELNVLASLQHNHITSLLGVCPRPLALIVELAPLGALNHLLSNYRRSGARLHLSVIQDTASQVAKALEYLHEHRIIYRDLKCENVLTWRFPPPFSAITDVNVKLGDYGISRSSFPSGGAKGFGGTEGFMAPEIMRYNGEQEYTEKVDCFSFAMFLYELISLKLPFDGHEQLKEYILDGGRPRLTPSELLYPCNVLDVMVICWAGQPVDRPSASQIVSMTTAPEFTHLLDVISLNDADSAVNSSVSFPTLDESDGASSFEDSVEGEVWLSRSDGSITVLGCNQYGWLDSKSIAVGVEGTVVTAMCVVNDSIWLAESTGLIRVYCRTSYAELYSFSISRFLPSAHLSISVLAMDIFSVSPLLILLSLPSTLLLLRGDRAVENPFVAICSTSIIYSSAVIDGAANLRQIWTGHCEGAISVHTIGTDEQFVFSTSLSHSESQADVAHSGTVSHLVTSKADPTLVWSAVIPGSKVYQWSVVDRKIRCRLDARKILPSSESISTLDIEAARDGHVTALSLLDKPDGAQLYIGTSKGVIIVAQALQMRPLAAFRPYLEDVHSVVVLDGSLAMLELARSRRETTGASVGGLSGGRSLGGISTSSAGGELLETVSWVKDRVSETVSRFRFSSSDYPQTSSSYIITIGNGYRCLIDRFTDRKHQGSSPPRRESHCAIIWRTDDWVS</sequence>
<dbReference type="Pfam" id="PF12799">
    <property type="entry name" value="LRR_4"/>
    <property type="match status" value="1"/>
</dbReference>
<dbReference type="Pfam" id="PF13855">
    <property type="entry name" value="LRR_8"/>
    <property type="match status" value="1"/>
</dbReference>
<dbReference type="Pfam" id="PF00069">
    <property type="entry name" value="Pkinase"/>
    <property type="match status" value="1"/>
</dbReference>
<evidence type="ECO:0000256" key="14">
    <source>
        <dbReference type="PROSITE-ProRule" id="PRU10141"/>
    </source>
</evidence>
<evidence type="ECO:0000313" key="18">
    <source>
        <dbReference type="EMBL" id="VDM37845.1"/>
    </source>
</evidence>
<dbReference type="InterPro" id="IPR025875">
    <property type="entry name" value="Leu-rich_rpt_4"/>
</dbReference>
<dbReference type="InterPro" id="IPR027417">
    <property type="entry name" value="P-loop_NTPase"/>
</dbReference>
<dbReference type="InterPro" id="IPR011009">
    <property type="entry name" value="Kinase-like_dom_sf"/>
</dbReference>
<dbReference type="Gene3D" id="3.30.70.1390">
    <property type="entry name" value="ROC domain from the Parkinson's disease-associated leucine-rich repeat kinase 2"/>
    <property type="match status" value="1"/>
</dbReference>
<dbReference type="SUPFAM" id="SSF56112">
    <property type="entry name" value="Protein kinase-like (PK-like)"/>
    <property type="match status" value="1"/>
</dbReference>
<evidence type="ECO:0000256" key="13">
    <source>
        <dbReference type="PROSITE-ProRule" id="PRU00023"/>
    </source>
</evidence>
<keyword evidence="10 13" id="KW-0040">ANK repeat</keyword>
<feature type="region of interest" description="Disordered" evidence="15">
    <location>
        <begin position="795"/>
        <end position="821"/>
    </location>
</feature>
<dbReference type="PROSITE" id="PS51450">
    <property type="entry name" value="LRR"/>
    <property type="match status" value="4"/>
</dbReference>
<evidence type="ECO:0000259" key="17">
    <source>
        <dbReference type="PROSITE" id="PS51424"/>
    </source>
</evidence>
<evidence type="ECO:0000256" key="10">
    <source>
        <dbReference type="ARBA" id="ARBA00023043"/>
    </source>
</evidence>
<dbReference type="PRINTS" id="PR00449">
    <property type="entry name" value="RASTRNSFRMNG"/>
</dbReference>
<dbReference type="SUPFAM" id="SSF50998">
    <property type="entry name" value="Quinoprotein alcohol dehydrogenase-like"/>
    <property type="match status" value="1"/>
</dbReference>
<dbReference type="SMART" id="SM00220">
    <property type="entry name" value="S_TKc"/>
    <property type="match status" value="1"/>
</dbReference>
<dbReference type="InterPro" id="IPR011047">
    <property type="entry name" value="Quinoprotein_ADH-like_sf"/>
</dbReference>
<feature type="region of interest" description="Disordered" evidence="15">
    <location>
        <begin position="1386"/>
        <end position="1409"/>
    </location>
</feature>
<dbReference type="Pfam" id="PF08477">
    <property type="entry name" value="Roc"/>
    <property type="match status" value="1"/>
</dbReference>
<dbReference type="Gene3D" id="1.10.510.10">
    <property type="entry name" value="Transferase(Phosphotransferase) domain 1"/>
    <property type="match status" value="1"/>
</dbReference>
<dbReference type="InterPro" id="IPR003591">
    <property type="entry name" value="Leu-rich_rpt_typical-subtyp"/>
</dbReference>
<feature type="repeat" description="ANK" evidence="13">
    <location>
        <begin position="77"/>
        <end position="106"/>
    </location>
</feature>
<dbReference type="PANTHER" id="PTHR24198:SF169">
    <property type="entry name" value="NON-SPECIFIC SERINE_THREONINE PROTEIN KINASE"/>
    <property type="match status" value="1"/>
</dbReference>
<evidence type="ECO:0000256" key="6">
    <source>
        <dbReference type="ARBA" id="ARBA00022737"/>
    </source>
</evidence>